<dbReference type="PANTHER" id="PTHR13100">
    <property type="entry name" value="CELL GROWTH-REGULATING NUCLEOLAR PROTEIN LYAR"/>
    <property type="match status" value="1"/>
</dbReference>
<evidence type="ECO:0000256" key="6">
    <source>
        <dbReference type="ARBA" id="ARBA00023242"/>
    </source>
</evidence>
<protein>
    <recommendedName>
        <fullName evidence="8">Zinc finger C2H2 LYAR-type domain-containing protein</fullName>
    </recommendedName>
</protein>
<keyword evidence="11" id="KW-1185">Reference proteome</keyword>
<dbReference type="SUPFAM" id="SSF57667">
    <property type="entry name" value="beta-beta-alpha zinc fingers"/>
    <property type="match status" value="2"/>
</dbReference>
<accession>A0ABP0SDD9</accession>
<dbReference type="InterPro" id="IPR039999">
    <property type="entry name" value="LYAR"/>
</dbReference>
<keyword evidence="6" id="KW-0539">Nucleus</keyword>
<dbReference type="PROSITE" id="PS51804">
    <property type="entry name" value="ZF_C2HC_LYAR"/>
    <property type="match status" value="1"/>
</dbReference>
<evidence type="ECO:0000256" key="7">
    <source>
        <dbReference type="PROSITE-ProRule" id="PRU01145"/>
    </source>
</evidence>
<dbReference type="InterPro" id="IPR014898">
    <property type="entry name" value="Znf_C2H2_LYAR"/>
</dbReference>
<keyword evidence="5" id="KW-0862">Zinc</keyword>
<evidence type="ECO:0000259" key="8">
    <source>
        <dbReference type="Pfam" id="PF08790"/>
    </source>
</evidence>
<evidence type="ECO:0000256" key="2">
    <source>
        <dbReference type="ARBA" id="ARBA00022723"/>
    </source>
</evidence>
<evidence type="ECO:0000256" key="4">
    <source>
        <dbReference type="ARBA" id="ARBA00022771"/>
    </source>
</evidence>
<dbReference type="PANTHER" id="PTHR13100:SF10">
    <property type="entry name" value="CELL GROWTH-REGULATING NUCLEOLAR PROTEIN"/>
    <property type="match status" value="1"/>
</dbReference>
<feature type="domain" description="Zinc finger C2H2 LYAR-type" evidence="8">
    <location>
        <begin position="45"/>
        <end position="72"/>
    </location>
</feature>
<dbReference type="EMBL" id="CAXAMN010027373">
    <property type="protein sequence ID" value="CAK9110326.1"/>
    <property type="molecule type" value="Genomic_DNA"/>
</dbReference>
<dbReference type="InterPro" id="IPR036236">
    <property type="entry name" value="Znf_C2H2_sf"/>
</dbReference>
<comment type="subcellular location">
    <subcellularLocation>
        <location evidence="1">Nucleus</location>
    </subcellularLocation>
</comment>
<comment type="caution">
    <text evidence="9">The sequence shown here is derived from an EMBL/GenBank/DDBJ whole genome shotgun (WGS) entry which is preliminary data.</text>
</comment>
<proteinExistence type="predicted"/>
<keyword evidence="3" id="KW-0677">Repeat</keyword>
<evidence type="ECO:0000256" key="5">
    <source>
        <dbReference type="ARBA" id="ARBA00022833"/>
    </source>
</evidence>
<evidence type="ECO:0000256" key="1">
    <source>
        <dbReference type="ARBA" id="ARBA00004123"/>
    </source>
</evidence>
<evidence type="ECO:0000313" key="9">
    <source>
        <dbReference type="EMBL" id="CAK9110326.1"/>
    </source>
</evidence>
<organism evidence="9 11">
    <name type="scientific">Durusdinium trenchii</name>
    <dbReference type="NCBI Taxonomy" id="1381693"/>
    <lineage>
        <taxon>Eukaryota</taxon>
        <taxon>Sar</taxon>
        <taxon>Alveolata</taxon>
        <taxon>Dinophyceae</taxon>
        <taxon>Suessiales</taxon>
        <taxon>Symbiodiniaceae</taxon>
        <taxon>Durusdinium</taxon>
    </lineage>
</organism>
<keyword evidence="4 7" id="KW-0863">Zinc-finger</keyword>
<evidence type="ECO:0000313" key="11">
    <source>
        <dbReference type="Proteomes" id="UP001642484"/>
    </source>
</evidence>
<dbReference type="Pfam" id="PF08790">
    <property type="entry name" value="zf-LYAR"/>
    <property type="match status" value="1"/>
</dbReference>
<dbReference type="Proteomes" id="UP001642484">
    <property type="component" value="Unassembled WGS sequence"/>
</dbReference>
<dbReference type="Gene3D" id="1.10.10.2100">
    <property type="match status" value="1"/>
</dbReference>
<name>A0ABP0SDD9_9DINO</name>
<evidence type="ECO:0000313" key="10">
    <source>
        <dbReference type="EMBL" id="CAK9110392.1"/>
    </source>
</evidence>
<gene>
    <name evidence="9" type="ORF">CCMP2556_LOCUS51295</name>
    <name evidence="10" type="ORF">CCMP2556_LOCUS51320</name>
</gene>
<dbReference type="EMBL" id="CAXAMN010027384">
    <property type="protein sequence ID" value="CAK9110392.1"/>
    <property type="molecule type" value="Genomic_DNA"/>
</dbReference>
<dbReference type="Gene3D" id="3.30.1490.490">
    <property type="match status" value="1"/>
</dbReference>
<reference evidence="9 11" key="1">
    <citation type="submission" date="2024-02" db="EMBL/GenBank/DDBJ databases">
        <authorList>
            <person name="Chen Y."/>
            <person name="Shah S."/>
            <person name="Dougan E. K."/>
            <person name="Thang M."/>
            <person name="Chan C."/>
        </authorList>
    </citation>
    <scope>NUCLEOTIDE SEQUENCE [LARGE SCALE GENOMIC DNA]</scope>
</reference>
<keyword evidence="2" id="KW-0479">Metal-binding</keyword>
<evidence type="ECO:0000256" key="3">
    <source>
        <dbReference type="ARBA" id="ARBA00022737"/>
    </source>
</evidence>
<sequence length="246" mass="27716">MVHGVQVSQHLTTLTMVYFECGQCNETVKKPKLAKHLLSCRASYVSCIDCSKVFAWNEWETHTSCVSEAQKYQGNLYQPKESTNKGQLKQDAWVDNVRQAIEDPKMDIAPQMRSQMEKLLGFDNIPRKQKAFTNFVKNSLKIWDEARIEAMWKIIAAANAKPAGNTNLGKSDQAKAWPGWKRAVDEELEASGGAMPWKRLCLRLVERFSETGSGCNGHGDDLELQALSSIPEEYCSDKDPTVTLVR</sequence>